<dbReference type="AlphaFoldDB" id="A0AA38M0X5"/>
<evidence type="ECO:0000256" key="3">
    <source>
        <dbReference type="SAM" id="Coils"/>
    </source>
</evidence>
<feature type="compositionally biased region" description="Low complexity" evidence="4">
    <location>
        <begin position="146"/>
        <end position="157"/>
    </location>
</feature>
<keyword evidence="6" id="KW-1185">Reference proteome</keyword>
<dbReference type="PANTHER" id="PTHR24168">
    <property type="entry name" value="KN MOTIF AND ANKYRIN REPEAT DOMAIN-CONTAINING"/>
    <property type="match status" value="1"/>
</dbReference>
<evidence type="ECO:0000256" key="1">
    <source>
        <dbReference type="ARBA" id="ARBA00022737"/>
    </source>
</evidence>
<name>A0AA38M0X5_9CUCU</name>
<dbReference type="GO" id="GO:0005737">
    <property type="term" value="C:cytoplasm"/>
    <property type="evidence" value="ECO:0007669"/>
    <property type="project" value="TreeGrafter"/>
</dbReference>
<evidence type="ECO:0000313" key="6">
    <source>
        <dbReference type="Proteomes" id="UP001168821"/>
    </source>
</evidence>
<dbReference type="GO" id="GO:0005856">
    <property type="term" value="C:cytoskeleton"/>
    <property type="evidence" value="ECO:0007669"/>
    <property type="project" value="TreeGrafter"/>
</dbReference>
<dbReference type="InterPro" id="IPR047184">
    <property type="entry name" value="KANK1-4"/>
</dbReference>
<keyword evidence="2" id="KW-0040">ANK repeat</keyword>
<evidence type="ECO:0000256" key="2">
    <source>
        <dbReference type="ARBA" id="ARBA00023043"/>
    </source>
</evidence>
<dbReference type="GO" id="GO:0030837">
    <property type="term" value="P:negative regulation of actin filament polymerization"/>
    <property type="evidence" value="ECO:0007669"/>
    <property type="project" value="InterPro"/>
</dbReference>
<feature type="non-terminal residue" evidence="5">
    <location>
        <position position="1"/>
    </location>
</feature>
<reference evidence="5" key="1">
    <citation type="journal article" date="2023" name="G3 (Bethesda)">
        <title>Whole genome assemblies of Zophobas morio and Tenebrio molitor.</title>
        <authorList>
            <person name="Kaur S."/>
            <person name="Stinson S.A."/>
            <person name="diCenzo G.C."/>
        </authorList>
    </citation>
    <scope>NUCLEOTIDE SEQUENCE</scope>
    <source>
        <strain evidence="5">QUZm001</strain>
    </source>
</reference>
<dbReference type="InterPro" id="IPR021939">
    <property type="entry name" value="KN_motif"/>
</dbReference>
<keyword evidence="1" id="KW-0677">Repeat</keyword>
<feature type="coiled-coil region" evidence="3">
    <location>
        <begin position="184"/>
        <end position="235"/>
    </location>
</feature>
<dbReference type="Pfam" id="PF12075">
    <property type="entry name" value="KN_motif"/>
    <property type="match status" value="1"/>
</dbReference>
<dbReference type="Proteomes" id="UP001168821">
    <property type="component" value="Unassembled WGS sequence"/>
</dbReference>
<feature type="region of interest" description="Disordered" evidence="4">
    <location>
        <begin position="142"/>
        <end position="162"/>
    </location>
</feature>
<gene>
    <name evidence="5" type="ORF">Zmor_002900</name>
</gene>
<evidence type="ECO:0000256" key="4">
    <source>
        <dbReference type="SAM" id="MobiDB-lite"/>
    </source>
</evidence>
<comment type="caution">
    <text evidence="5">The sequence shown here is derived from an EMBL/GenBank/DDBJ whole genome shotgun (WGS) entry which is preliminary data.</text>
</comment>
<evidence type="ECO:0000313" key="5">
    <source>
        <dbReference type="EMBL" id="KAJ3639546.1"/>
    </source>
</evidence>
<dbReference type="PANTHER" id="PTHR24168:SF21">
    <property type="entry name" value="KANK, ISOFORM D"/>
    <property type="match status" value="1"/>
</dbReference>
<proteinExistence type="predicted"/>
<protein>
    <submittedName>
        <fullName evidence="5">Uncharacterized protein</fullName>
    </submittedName>
</protein>
<keyword evidence="3" id="KW-0175">Coiled coil</keyword>
<dbReference type="EMBL" id="JALNTZ010000010">
    <property type="protein sequence ID" value="KAJ3639546.1"/>
    <property type="molecule type" value="Genomic_DNA"/>
</dbReference>
<accession>A0AA38M0X5</accession>
<organism evidence="5 6">
    <name type="scientific">Zophobas morio</name>
    <dbReference type="NCBI Taxonomy" id="2755281"/>
    <lineage>
        <taxon>Eukaryota</taxon>
        <taxon>Metazoa</taxon>
        <taxon>Ecdysozoa</taxon>
        <taxon>Arthropoda</taxon>
        <taxon>Hexapoda</taxon>
        <taxon>Insecta</taxon>
        <taxon>Pterygota</taxon>
        <taxon>Neoptera</taxon>
        <taxon>Endopterygota</taxon>
        <taxon>Coleoptera</taxon>
        <taxon>Polyphaga</taxon>
        <taxon>Cucujiformia</taxon>
        <taxon>Tenebrionidae</taxon>
        <taxon>Zophobas</taxon>
    </lineage>
</organism>
<sequence>MSYSQGLRANNDNGYIWDGSTCSCCPYGYHIDLDFVRYCESVSQEADRTGSIKRRKDRRRQRQSMEVLLGITPPVLAVLEQTYKPIQEQETPKIIQTSGSQFPVSQDAFDDAVSDFERTLQRSKNKLSNNLPDVTAVSETIKRAPSNSSMSSASGSSMTVLPETTNRDFDTVSIESCGLSPLALQSIREQMAISLERTRNLEDQVKLIPQLKDQLLSLKEENRRLVLQLKAEETQNSINANYIRFPSNNRMKSQSFTNIDSLDGKKVPPPPPPRKDFGVNCGVLTRNVGVGHQNPNTKTVSTTTFDDLTVDKWFNEKIKFMNSQNLANNVSTSTQTPSKDSRGVA</sequence>